<sequence length="185" mass="21423">YKHYNRKGASLSRPNLINQIFKATAPNKVWLGDMTYIPTKEGTLYLAVNIDVFSLKIVGWSMSSRMQDKLVRDCFLQACGKEHPQPGLIVHTDQGSQYTSSRYQSTLRQVGAQSSMSRKGNPYDNAMMESFYKTLKRELINDAHFETRAEATQEIFKYIETYYNTKRMHSGLDYKSPKDFEKYNS</sequence>
<comment type="caution">
    <text evidence="2">The sequence shown here is derived from an EMBL/GenBank/DDBJ whole genome shotgun (WGS) entry which is preliminary data.</text>
</comment>
<gene>
    <name evidence="2" type="ORF">EO246_11305</name>
</gene>
<accession>A0A3S3M3V0</accession>
<dbReference type="GO" id="GO:0015074">
    <property type="term" value="P:DNA integration"/>
    <property type="evidence" value="ECO:0007669"/>
    <property type="project" value="InterPro"/>
</dbReference>
<dbReference type="SUPFAM" id="SSF53098">
    <property type="entry name" value="Ribonuclease H-like"/>
    <property type="match status" value="1"/>
</dbReference>
<feature type="non-terminal residue" evidence="2">
    <location>
        <position position="1"/>
    </location>
</feature>
<dbReference type="InterPro" id="IPR050900">
    <property type="entry name" value="Transposase_IS3/IS150/IS904"/>
</dbReference>
<dbReference type="InterPro" id="IPR036397">
    <property type="entry name" value="RNaseH_sf"/>
</dbReference>
<evidence type="ECO:0000313" key="3">
    <source>
        <dbReference type="Proteomes" id="UP000285859"/>
    </source>
</evidence>
<proteinExistence type="predicted"/>
<dbReference type="InterPro" id="IPR001584">
    <property type="entry name" value="Integrase_cat-core"/>
</dbReference>
<name>A0A3S3M3V0_9LACT</name>
<protein>
    <submittedName>
        <fullName evidence="2">IS3-like element IS1068 family transposase</fullName>
    </submittedName>
</protein>
<dbReference type="PROSITE" id="PS50994">
    <property type="entry name" value="INTEGRASE"/>
    <property type="match status" value="1"/>
</dbReference>
<dbReference type="AlphaFoldDB" id="A0A3S3M3V0"/>
<dbReference type="Pfam" id="PF00665">
    <property type="entry name" value="rve"/>
    <property type="match status" value="1"/>
</dbReference>
<organism evidence="2 3">
    <name type="scientific">Lactococcus lactis</name>
    <dbReference type="NCBI Taxonomy" id="1358"/>
    <lineage>
        <taxon>Bacteria</taxon>
        <taxon>Bacillati</taxon>
        <taxon>Bacillota</taxon>
        <taxon>Bacilli</taxon>
        <taxon>Lactobacillales</taxon>
        <taxon>Streptococcaceae</taxon>
        <taxon>Lactococcus</taxon>
    </lineage>
</organism>
<dbReference type="PANTHER" id="PTHR46889:SF7">
    <property type="entry name" value="TRANSPOSASE FOR INSERTION SEQUENCE ELEMENT IS904"/>
    <property type="match status" value="1"/>
</dbReference>
<dbReference type="Pfam" id="PF13333">
    <property type="entry name" value="rve_2"/>
    <property type="match status" value="1"/>
</dbReference>
<dbReference type="GO" id="GO:0003676">
    <property type="term" value="F:nucleic acid binding"/>
    <property type="evidence" value="ECO:0007669"/>
    <property type="project" value="InterPro"/>
</dbReference>
<evidence type="ECO:0000259" key="1">
    <source>
        <dbReference type="PROSITE" id="PS50994"/>
    </source>
</evidence>
<dbReference type="Gene3D" id="3.30.420.10">
    <property type="entry name" value="Ribonuclease H-like superfamily/Ribonuclease H"/>
    <property type="match status" value="1"/>
</dbReference>
<reference evidence="2 3" key="1">
    <citation type="submission" date="2019-01" db="EMBL/GenBank/DDBJ databases">
        <title>Whole genome sequence of Lactococcus lactis isolated from cow milk.</title>
        <authorList>
            <person name="Sundararaman A."/>
            <person name="Tamang J.-P."/>
            <person name="Halami P."/>
        </authorList>
    </citation>
    <scope>NUCLEOTIDE SEQUENCE [LARGE SCALE GENOMIC DNA]</scope>
    <source>
        <strain evidence="2 3">C2D</strain>
    </source>
</reference>
<feature type="domain" description="Integrase catalytic" evidence="1">
    <location>
        <begin position="22"/>
        <end position="185"/>
    </location>
</feature>
<dbReference type="InterPro" id="IPR048020">
    <property type="entry name" value="Transpos_IS3"/>
</dbReference>
<dbReference type="NCBIfam" id="NF033516">
    <property type="entry name" value="transpos_IS3"/>
    <property type="match status" value="1"/>
</dbReference>
<dbReference type="PANTHER" id="PTHR46889">
    <property type="entry name" value="TRANSPOSASE INSF FOR INSERTION SEQUENCE IS3B-RELATED"/>
    <property type="match status" value="1"/>
</dbReference>
<dbReference type="Proteomes" id="UP000285859">
    <property type="component" value="Unassembled WGS sequence"/>
</dbReference>
<evidence type="ECO:0000313" key="2">
    <source>
        <dbReference type="EMBL" id="RWR44596.1"/>
    </source>
</evidence>
<dbReference type="InterPro" id="IPR012337">
    <property type="entry name" value="RNaseH-like_sf"/>
</dbReference>
<dbReference type="EMBL" id="SAXH01000025">
    <property type="protein sequence ID" value="RWR44596.1"/>
    <property type="molecule type" value="Genomic_DNA"/>
</dbReference>